<dbReference type="EMBL" id="JACHEB010000008">
    <property type="protein sequence ID" value="MBB5329865.1"/>
    <property type="molecule type" value="Genomic_DNA"/>
</dbReference>
<gene>
    <name evidence="2" type="ORF">HDF14_003494</name>
</gene>
<accession>A0A9X0QGM5</accession>
<keyword evidence="1" id="KW-0732">Signal</keyword>
<sequence>MKNKANKSLSARPAFARLVGTLLLAMAALSASAVAQSPADLASQLGPNVYIFDPSMSTSQIQATVDSSPTSN</sequence>
<proteinExistence type="predicted"/>
<name>A0A9X0QGM5_9BACT</name>
<dbReference type="Proteomes" id="UP000535182">
    <property type="component" value="Unassembled WGS sequence"/>
</dbReference>
<feature type="chain" id="PRO_5040737863" evidence="1">
    <location>
        <begin position="36"/>
        <end position="72"/>
    </location>
</feature>
<comment type="caution">
    <text evidence="2">The sequence shown here is derived from an EMBL/GenBank/DDBJ whole genome shotgun (WGS) entry which is preliminary data.</text>
</comment>
<keyword evidence="3" id="KW-1185">Reference proteome</keyword>
<evidence type="ECO:0000256" key="1">
    <source>
        <dbReference type="SAM" id="SignalP"/>
    </source>
</evidence>
<evidence type="ECO:0000313" key="2">
    <source>
        <dbReference type="EMBL" id="MBB5329865.1"/>
    </source>
</evidence>
<dbReference type="RefSeq" id="WP_221304729.1">
    <property type="nucleotide sequence ID" value="NZ_JACHEB010000008.1"/>
</dbReference>
<protein>
    <submittedName>
        <fullName evidence="2">Uncharacterized protein</fullName>
    </submittedName>
</protein>
<feature type="signal peptide" evidence="1">
    <location>
        <begin position="1"/>
        <end position="35"/>
    </location>
</feature>
<dbReference type="AlphaFoldDB" id="A0A9X0QGM5"/>
<organism evidence="2 3">
    <name type="scientific">Tunturiibacter gelidiferens</name>
    <dbReference type="NCBI Taxonomy" id="3069689"/>
    <lineage>
        <taxon>Bacteria</taxon>
        <taxon>Pseudomonadati</taxon>
        <taxon>Acidobacteriota</taxon>
        <taxon>Terriglobia</taxon>
        <taxon>Terriglobales</taxon>
        <taxon>Acidobacteriaceae</taxon>
        <taxon>Tunturiibacter</taxon>
    </lineage>
</organism>
<evidence type="ECO:0000313" key="3">
    <source>
        <dbReference type="Proteomes" id="UP000535182"/>
    </source>
</evidence>
<reference evidence="2 3" key="1">
    <citation type="submission" date="2020-08" db="EMBL/GenBank/DDBJ databases">
        <title>Genomic Encyclopedia of Type Strains, Phase IV (KMG-V): Genome sequencing to study the core and pangenomes of soil and plant-associated prokaryotes.</title>
        <authorList>
            <person name="Whitman W."/>
        </authorList>
    </citation>
    <scope>NUCLEOTIDE SEQUENCE [LARGE SCALE GENOMIC DNA]</scope>
    <source>
        <strain evidence="2 3">X5P2</strain>
    </source>
</reference>